<dbReference type="Pfam" id="PF00126">
    <property type="entry name" value="HTH_1"/>
    <property type="match status" value="1"/>
</dbReference>
<keyword evidence="4" id="KW-0804">Transcription</keyword>
<dbReference type="GO" id="GO:0003700">
    <property type="term" value="F:DNA-binding transcription factor activity"/>
    <property type="evidence" value="ECO:0007669"/>
    <property type="project" value="InterPro"/>
</dbReference>
<dbReference type="InterPro" id="IPR000847">
    <property type="entry name" value="LysR_HTH_N"/>
</dbReference>
<proteinExistence type="inferred from homology"/>
<dbReference type="PROSITE" id="PS50931">
    <property type="entry name" value="HTH_LYSR"/>
    <property type="match status" value="1"/>
</dbReference>
<feature type="domain" description="HTH lysR-type" evidence="5">
    <location>
        <begin position="3"/>
        <end position="60"/>
    </location>
</feature>
<dbReference type="FunFam" id="1.10.10.10:FF:000001">
    <property type="entry name" value="LysR family transcriptional regulator"/>
    <property type="match status" value="1"/>
</dbReference>
<comment type="similarity">
    <text evidence="1">Belongs to the LysR transcriptional regulatory family.</text>
</comment>
<dbReference type="EMBL" id="PXNQ02000003">
    <property type="protein sequence ID" value="RNF35291.1"/>
    <property type="molecule type" value="Genomic_DNA"/>
</dbReference>
<dbReference type="Pfam" id="PF03466">
    <property type="entry name" value="LysR_substrate"/>
    <property type="match status" value="1"/>
</dbReference>
<dbReference type="InterPro" id="IPR036390">
    <property type="entry name" value="WH_DNA-bd_sf"/>
</dbReference>
<accession>A0A422QZA8</accession>
<dbReference type="CDD" id="cd08440">
    <property type="entry name" value="PBP2_LTTR_like_4"/>
    <property type="match status" value="1"/>
</dbReference>
<reference evidence="6" key="1">
    <citation type="submission" date="2018-05" db="EMBL/GenBank/DDBJ databases">
        <title>Reclassification of Methylarcula marina and Methylarcula terricola as Paracoccus methylarcula sp.nov., comb.nov. and Paracoccus terricola comb.nov.</title>
        <authorList>
            <person name="Shmareva M.N."/>
            <person name="Doronina N.V."/>
            <person name="Vasilenko O.V."/>
            <person name="Tarlachkov S.V."/>
            <person name="Trotsenko Y.A."/>
        </authorList>
    </citation>
    <scope>NUCLEOTIDE SEQUENCE [LARGE SCALE GENOMIC DNA]</scope>
    <source>
        <strain evidence="6">VKM B-2159</strain>
    </source>
</reference>
<dbReference type="InterPro" id="IPR036388">
    <property type="entry name" value="WH-like_DNA-bd_sf"/>
</dbReference>
<name>A0A422QZA8_9RHOB</name>
<comment type="caution">
    <text evidence="6">The sequence shown here is derived from an EMBL/GenBank/DDBJ whole genome shotgun (WGS) entry which is preliminary data.</text>
</comment>
<keyword evidence="7" id="KW-1185">Reference proteome</keyword>
<dbReference type="InterPro" id="IPR050950">
    <property type="entry name" value="HTH-type_LysR_regulators"/>
</dbReference>
<keyword evidence="2" id="KW-0805">Transcription regulation</keyword>
<evidence type="ECO:0000256" key="1">
    <source>
        <dbReference type="ARBA" id="ARBA00009437"/>
    </source>
</evidence>
<protein>
    <submittedName>
        <fullName evidence="6">LysR family transcriptional regulator</fullName>
    </submittedName>
</protein>
<dbReference type="SUPFAM" id="SSF46785">
    <property type="entry name" value="Winged helix' DNA-binding domain"/>
    <property type="match status" value="1"/>
</dbReference>
<dbReference type="GO" id="GO:0005829">
    <property type="term" value="C:cytosol"/>
    <property type="evidence" value="ECO:0007669"/>
    <property type="project" value="TreeGrafter"/>
</dbReference>
<evidence type="ECO:0000256" key="3">
    <source>
        <dbReference type="ARBA" id="ARBA00023125"/>
    </source>
</evidence>
<evidence type="ECO:0000259" key="5">
    <source>
        <dbReference type="PROSITE" id="PS50931"/>
    </source>
</evidence>
<dbReference type="Gene3D" id="1.10.10.10">
    <property type="entry name" value="Winged helix-like DNA-binding domain superfamily/Winged helix DNA-binding domain"/>
    <property type="match status" value="1"/>
</dbReference>
<dbReference type="Proteomes" id="UP000238137">
    <property type="component" value="Unassembled WGS sequence"/>
</dbReference>
<evidence type="ECO:0000256" key="4">
    <source>
        <dbReference type="ARBA" id="ARBA00023163"/>
    </source>
</evidence>
<dbReference type="InterPro" id="IPR005119">
    <property type="entry name" value="LysR_subst-bd"/>
</dbReference>
<gene>
    <name evidence="6" type="ORF">A7A09_006735</name>
</gene>
<dbReference type="Gene3D" id="3.40.190.290">
    <property type="match status" value="1"/>
</dbReference>
<dbReference type="RefSeq" id="WP_106690640.1">
    <property type="nucleotide sequence ID" value="NZ_PXNQ02000003.1"/>
</dbReference>
<dbReference type="AlphaFoldDB" id="A0A422QZA8"/>
<dbReference type="PANTHER" id="PTHR30419:SF8">
    <property type="entry name" value="NITROGEN ASSIMILATION TRANSCRIPTIONAL ACTIVATOR-RELATED"/>
    <property type="match status" value="1"/>
</dbReference>
<evidence type="ECO:0000313" key="6">
    <source>
        <dbReference type="EMBL" id="RNF35291.1"/>
    </source>
</evidence>
<dbReference type="PANTHER" id="PTHR30419">
    <property type="entry name" value="HTH-TYPE TRANSCRIPTIONAL REGULATOR YBHD"/>
    <property type="match status" value="1"/>
</dbReference>
<evidence type="ECO:0000313" key="7">
    <source>
        <dbReference type="Proteomes" id="UP000238137"/>
    </source>
</evidence>
<dbReference type="OrthoDB" id="9815174at2"/>
<dbReference type="PRINTS" id="PR00039">
    <property type="entry name" value="HTHLYSR"/>
</dbReference>
<evidence type="ECO:0000256" key="2">
    <source>
        <dbReference type="ARBA" id="ARBA00023015"/>
    </source>
</evidence>
<dbReference type="GO" id="GO:0003677">
    <property type="term" value="F:DNA binding"/>
    <property type="evidence" value="ECO:0007669"/>
    <property type="project" value="UniProtKB-KW"/>
</dbReference>
<dbReference type="SUPFAM" id="SSF53850">
    <property type="entry name" value="Periplasmic binding protein-like II"/>
    <property type="match status" value="1"/>
</dbReference>
<sequence length="303" mass="33738">MNITLRQIRAFLAVAELGRFNLAANHLGLTQSAVSILVRELETELGVRLFDRHTRMVSLSVIGREFLPQARKLMDDLDLATRDIRDSATLKRGQVTIAAAIVLAATIVPPLLARFAELHPGVSVQLRDMPEEKIRSALKRNEVDIAIGTLVDDDPEIVTTPVMRDRLMVTCRTDHRFAQAEEVRWIELANEKLIVLAPKNPLRDLVERTMIRVVPNFRPSHEVRFSTTAISMISAGLGISVLPENSRQLAPDVLVRTVDLVAPRVTREISILQHRQRSLSPAAEGLRSIILENASSSFVAPHS</sequence>
<organism evidence="6 7">
    <name type="scientific">Paracoccus methylarcula</name>
    <dbReference type="NCBI Taxonomy" id="72022"/>
    <lineage>
        <taxon>Bacteria</taxon>
        <taxon>Pseudomonadati</taxon>
        <taxon>Pseudomonadota</taxon>
        <taxon>Alphaproteobacteria</taxon>
        <taxon>Rhodobacterales</taxon>
        <taxon>Paracoccaceae</taxon>
        <taxon>Paracoccus</taxon>
    </lineage>
</organism>
<keyword evidence="3" id="KW-0238">DNA-binding</keyword>